<dbReference type="Pfam" id="PF17774">
    <property type="entry name" value="YlmH_RBD"/>
    <property type="match status" value="1"/>
</dbReference>
<name>A0A937FD37_9CLOT</name>
<dbReference type="InterPro" id="IPR012677">
    <property type="entry name" value="Nucleotide-bd_a/b_plait_sf"/>
</dbReference>
<comment type="caution">
    <text evidence="3">The sequence shown here is derived from an EMBL/GenBank/DDBJ whole genome shotgun (WGS) entry which is preliminary data.</text>
</comment>
<accession>A0A937FD37</accession>
<keyword evidence="4" id="KW-1185">Reference proteome</keyword>
<organism evidence="3 4">
    <name type="scientific">Clostridium paridis</name>
    <dbReference type="NCBI Taxonomy" id="2803863"/>
    <lineage>
        <taxon>Bacteria</taxon>
        <taxon>Bacillati</taxon>
        <taxon>Bacillota</taxon>
        <taxon>Clostridia</taxon>
        <taxon>Eubacteriales</taxon>
        <taxon>Clostridiaceae</taxon>
        <taxon>Clostridium</taxon>
    </lineage>
</organism>
<gene>
    <name evidence="3" type="ORF">JK634_04435</name>
</gene>
<sequence>MIDKKELIAHFTGEELNLAQSVLEKANISMQYETTIFTQDFLTPNIWNFFYKRLSHVMKIECNGVFEESERRMISFNNGYNTPYPITVLKIINNSKFKVLEHKDYLGAILSLGIKRNKIGDLVIKDNKCYFVACDEIGKFIIENLISVGKNPCTVELVADIEELPHMDFTESIISVASLRADAIVSEIANCSRANAVKLVDSGKVLIDYSDDINKSSEVKLDSRITIRGKGKYLISEIVGKTKSDKLRIKIKKYT</sequence>
<proteinExistence type="predicted"/>
<evidence type="ECO:0000313" key="3">
    <source>
        <dbReference type="EMBL" id="MBL4931043.1"/>
    </source>
</evidence>
<dbReference type="SUPFAM" id="SSF55174">
    <property type="entry name" value="Alpha-L RNA-binding motif"/>
    <property type="match status" value="1"/>
</dbReference>
<feature type="domain" description="Ribosome-associated protein quality control protein P2 RNA-binding" evidence="2">
    <location>
        <begin position="84"/>
        <end position="156"/>
    </location>
</feature>
<dbReference type="AlphaFoldDB" id="A0A937FD37"/>
<dbReference type="InterPro" id="IPR040591">
    <property type="entry name" value="RqcP2_RBD"/>
</dbReference>
<reference evidence="3" key="1">
    <citation type="submission" date="2021-01" db="EMBL/GenBank/DDBJ databases">
        <title>Genome public.</title>
        <authorList>
            <person name="Liu C."/>
            <person name="Sun Q."/>
        </authorList>
    </citation>
    <scope>NUCLEOTIDE SEQUENCE</scope>
    <source>
        <strain evidence="3">YIM B02565</strain>
    </source>
</reference>
<evidence type="ECO:0000259" key="2">
    <source>
        <dbReference type="Pfam" id="PF17774"/>
    </source>
</evidence>
<protein>
    <submittedName>
        <fullName evidence="3">RNA-binding protein</fullName>
    </submittedName>
</protein>
<dbReference type="EMBL" id="JAESWA010000017">
    <property type="protein sequence ID" value="MBL4931043.1"/>
    <property type="molecule type" value="Genomic_DNA"/>
</dbReference>
<evidence type="ECO:0000313" key="4">
    <source>
        <dbReference type="Proteomes" id="UP000623681"/>
    </source>
</evidence>
<evidence type="ECO:0000256" key="1">
    <source>
        <dbReference type="PROSITE-ProRule" id="PRU00182"/>
    </source>
</evidence>
<keyword evidence="1" id="KW-0694">RNA-binding</keyword>
<dbReference type="Proteomes" id="UP000623681">
    <property type="component" value="Unassembled WGS sequence"/>
</dbReference>
<dbReference type="GO" id="GO:0003723">
    <property type="term" value="F:RNA binding"/>
    <property type="evidence" value="ECO:0007669"/>
    <property type="project" value="UniProtKB-KW"/>
</dbReference>
<dbReference type="Gene3D" id="3.30.70.330">
    <property type="match status" value="1"/>
</dbReference>
<dbReference type="RefSeq" id="WP_202766417.1">
    <property type="nucleotide sequence ID" value="NZ_JAESWA010000017.1"/>
</dbReference>
<dbReference type="PROSITE" id="PS50889">
    <property type="entry name" value="S4"/>
    <property type="match status" value="1"/>
</dbReference>